<dbReference type="Gene3D" id="3.60.15.10">
    <property type="entry name" value="Ribonuclease Z/Hydroxyacylglutathione hydrolase-like"/>
    <property type="match status" value="1"/>
</dbReference>
<comment type="caution">
    <text evidence="1">The sequence shown here is derived from an EMBL/GenBank/DDBJ whole genome shotgun (WGS) entry which is preliminary data.</text>
</comment>
<dbReference type="AlphaFoldDB" id="A0A495URF2"/>
<evidence type="ECO:0000313" key="1">
    <source>
        <dbReference type="EMBL" id="RKT37978.1"/>
    </source>
</evidence>
<proteinExistence type="predicted"/>
<dbReference type="EMBL" id="RBXL01000002">
    <property type="protein sequence ID" value="RKT37978.1"/>
    <property type="molecule type" value="Genomic_DNA"/>
</dbReference>
<dbReference type="InterPro" id="IPR036866">
    <property type="entry name" value="RibonucZ/Hydroxyglut_hydro"/>
</dbReference>
<name>A0A495URF2_9GAMM</name>
<evidence type="ECO:0000313" key="2">
    <source>
        <dbReference type="Proteomes" id="UP000274556"/>
    </source>
</evidence>
<gene>
    <name evidence="1" type="ORF">BDD21_5492</name>
</gene>
<evidence type="ECO:0008006" key="3">
    <source>
        <dbReference type="Google" id="ProtNLM"/>
    </source>
</evidence>
<keyword evidence="2" id="KW-1185">Reference proteome</keyword>
<organism evidence="1 2">
    <name type="scientific">Thiocapsa rosea</name>
    <dbReference type="NCBI Taxonomy" id="69360"/>
    <lineage>
        <taxon>Bacteria</taxon>
        <taxon>Pseudomonadati</taxon>
        <taxon>Pseudomonadota</taxon>
        <taxon>Gammaproteobacteria</taxon>
        <taxon>Chromatiales</taxon>
        <taxon>Chromatiaceae</taxon>
        <taxon>Thiocapsa</taxon>
    </lineage>
</organism>
<protein>
    <recommendedName>
        <fullName evidence="3">Metallohydrolase</fullName>
    </recommendedName>
</protein>
<sequence length="379" mass="42397">MVSVTYFPVDNGDMTLLELDSGRKILIDINIREAADDPEDETPDAARMLRERLNKDPKTGNYYVDAFLLSHPDQDHCRGLERHFHLGPPEEHAGDDKIIIREMWSSPMVFRRASRRHTLCADAKAWNSEAKRRVQYFRDDKPVNSGNRILILGADENGKTDDLTPILITLDQEFRSVDGVRDSSFSARLLAPMSKSDDEAEEELLTKNNSSVVLRFKLSAEGNADACRYLTGGDAEVAIWERLWTRHKNRPDWLDYDLLLTPHHCSWHSLSYDSWSDLGDDAEVSPDARNALSQARGGAYLVSSSKEILDDNNDPPCIRAKREYEAIAKEASGLFKRVTGPKPSKYIISSDGPRFETQLSSRVAVTGGGAVGGQALPHG</sequence>
<dbReference type="SUPFAM" id="SSF56281">
    <property type="entry name" value="Metallo-hydrolase/oxidoreductase"/>
    <property type="match status" value="1"/>
</dbReference>
<dbReference type="Proteomes" id="UP000274556">
    <property type="component" value="Unassembled WGS sequence"/>
</dbReference>
<accession>A0A495URF2</accession>
<reference evidence="1 2" key="1">
    <citation type="submission" date="2018-10" db="EMBL/GenBank/DDBJ databases">
        <title>Genomic Encyclopedia of Archaeal and Bacterial Type Strains, Phase II (KMG-II): from individual species to whole genera.</title>
        <authorList>
            <person name="Goeker M."/>
        </authorList>
    </citation>
    <scope>NUCLEOTIDE SEQUENCE [LARGE SCALE GENOMIC DNA]</scope>
    <source>
        <strain evidence="1 2">DSM 235</strain>
    </source>
</reference>